<dbReference type="Proteomes" id="UP000250043">
    <property type="component" value="Unassembled WGS sequence"/>
</dbReference>
<dbReference type="FunFam" id="3.30.160.60:FF:000446">
    <property type="entry name" value="Zinc finger protein"/>
    <property type="match status" value="1"/>
</dbReference>
<dbReference type="InterPro" id="IPR013087">
    <property type="entry name" value="Znf_C2H2_type"/>
</dbReference>
<name>A0A8E2J2I6_9APHY</name>
<feature type="region of interest" description="Disordered" evidence="5">
    <location>
        <begin position="114"/>
        <end position="135"/>
    </location>
</feature>
<feature type="compositionally biased region" description="Polar residues" evidence="5">
    <location>
        <begin position="116"/>
        <end position="129"/>
    </location>
</feature>
<accession>A0A8E2J2I6</accession>
<keyword evidence="8" id="KW-1185">Reference proteome</keyword>
<feature type="domain" description="C2H2-type" evidence="6">
    <location>
        <begin position="161"/>
        <end position="179"/>
    </location>
</feature>
<evidence type="ECO:0000256" key="4">
    <source>
        <dbReference type="PROSITE-ProRule" id="PRU00042"/>
    </source>
</evidence>
<reference evidence="7 8" key="1">
    <citation type="submission" date="2016-07" db="EMBL/GenBank/DDBJ databases">
        <title>Draft genome of the white-rot fungus Obba rivulosa 3A-2.</title>
        <authorList>
            <consortium name="DOE Joint Genome Institute"/>
            <person name="Miettinen O."/>
            <person name="Riley R."/>
            <person name="Acob R."/>
            <person name="Barry K."/>
            <person name="Cullen D."/>
            <person name="De Vries R."/>
            <person name="Hainaut M."/>
            <person name="Hatakka A."/>
            <person name="Henrissat B."/>
            <person name="Hilden K."/>
            <person name="Kuo R."/>
            <person name="Labutti K."/>
            <person name="Lipzen A."/>
            <person name="Makela M.R."/>
            <person name="Sandor L."/>
            <person name="Spatafora J.W."/>
            <person name="Grigoriev I.V."/>
            <person name="Hibbett D.S."/>
        </authorList>
    </citation>
    <scope>NUCLEOTIDE SEQUENCE [LARGE SCALE GENOMIC DNA]</scope>
    <source>
        <strain evidence="7 8">3A-2</strain>
    </source>
</reference>
<evidence type="ECO:0000313" key="8">
    <source>
        <dbReference type="Proteomes" id="UP000250043"/>
    </source>
</evidence>
<proteinExistence type="predicted"/>
<dbReference type="EMBL" id="KV722356">
    <property type="protein sequence ID" value="OCH93335.1"/>
    <property type="molecule type" value="Genomic_DNA"/>
</dbReference>
<organism evidence="7 8">
    <name type="scientific">Obba rivulosa</name>
    <dbReference type="NCBI Taxonomy" id="1052685"/>
    <lineage>
        <taxon>Eukaryota</taxon>
        <taxon>Fungi</taxon>
        <taxon>Dikarya</taxon>
        <taxon>Basidiomycota</taxon>
        <taxon>Agaricomycotina</taxon>
        <taxon>Agaricomycetes</taxon>
        <taxon>Polyporales</taxon>
        <taxon>Gelatoporiaceae</taxon>
        <taxon>Obba</taxon>
    </lineage>
</organism>
<dbReference type="SUPFAM" id="SSF57667">
    <property type="entry name" value="beta-beta-alpha zinc fingers"/>
    <property type="match status" value="1"/>
</dbReference>
<feature type="compositionally biased region" description="Acidic residues" evidence="5">
    <location>
        <begin position="199"/>
        <end position="210"/>
    </location>
</feature>
<gene>
    <name evidence="7" type="ORF">OBBRIDRAFT_801967</name>
</gene>
<protein>
    <recommendedName>
        <fullName evidence="6">C2H2-type domain-containing protein</fullName>
    </recommendedName>
</protein>
<sequence>MAPSDYNHIIDPAITWFKSRASEGVRVSSEQLLPGMHPRIPNAAMKTLGENPSCLVNGYQTNIRFRYEEQLRDVSAPPPPADNEQGSHWNARSRTKSYIDRKQPAAWKFKHIQFGPHSTPQQSPGAASSTDDDECPECGKKLKRKGINAHVLRVHDKKEECPCPHCGRSFSQRYALKRHLDDNYCSALRSTPGSQSDAVLDEEMEVQSTP</sequence>
<dbReference type="OrthoDB" id="1405595at2759"/>
<dbReference type="Gene3D" id="3.30.160.60">
    <property type="entry name" value="Classic Zinc Finger"/>
    <property type="match status" value="1"/>
</dbReference>
<evidence type="ECO:0000313" key="7">
    <source>
        <dbReference type="EMBL" id="OCH93335.1"/>
    </source>
</evidence>
<evidence type="ECO:0000256" key="1">
    <source>
        <dbReference type="ARBA" id="ARBA00022723"/>
    </source>
</evidence>
<dbReference type="GO" id="GO:0008270">
    <property type="term" value="F:zinc ion binding"/>
    <property type="evidence" value="ECO:0007669"/>
    <property type="project" value="UniProtKB-KW"/>
</dbReference>
<feature type="region of interest" description="Disordered" evidence="5">
    <location>
        <begin position="73"/>
        <end position="95"/>
    </location>
</feature>
<keyword evidence="2 4" id="KW-0863">Zinc-finger</keyword>
<evidence type="ECO:0000256" key="3">
    <source>
        <dbReference type="ARBA" id="ARBA00022833"/>
    </source>
</evidence>
<dbReference type="PROSITE" id="PS50157">
    <property type="entry name" value="ZINC_FINGER_C2H2_2"/>
    <property type="match status" value="1"/>
</dbReference>
<evidence type="ECO:0000259" key="6">
    <source>
        <dbReference type="PROSITE" id="PS50157"/>
    </source>
</evidence>
<evidence type="ECO:0000256" key="2">
    <source>
        <dbReference type="ARBA" id="ARBA00022771"/>
    </source>
</evidence>
<feature type="region of interest" description="Disordered" evidence="5">
    <location>
        <begin position="190"/>
        <end position="210"/>
    </location>
</feature>
<dbReference type="AlphaFoldDB" id="A0A8E2J2I6"/>
<dbReference type="InterPro" id="IPR036236">
    <property type="entry name" value="Znf_C2H2_sf"/>
</dbReference>
<keyword evidence="1" id="KW-0479">Metal-binding</keyword>
<dbReference type="Pfam" id="PF00096">
    <property type="entry name" value="zf-C2H2"/>
    <property type="match status" value="1"/>
</dbReference>
<evidence type="ECO:0000256" key="5">
    <source>
        <dbReference type="SAM" id="MobiDB-lite"/>
    </source>
</evidence>
<keyword evidence="3" id="KW-0862">Zinc</keyword>